<protein>
    <submittedName>
        <fullName evidence="5">Ribosomal-protein-alanine N-acetyltransferase</fullName>
    </submittedName>
</protein>
<dbReference type="RefSeq" id="WP_121483768.1">
    <property type="nucleotide sequence ID" value="NZ_QQXL01000001.1"/>
</dbReference>
<keyword evidence="2" id="KW-0012">Acyltransferase</keyword>
<dbReference type="PROSITE" id="PS51186">
    <property type="entry name" value="GNAT"/>
    <property type="match status" value="1"/>
</dbReference>
<dbReference type="Pfam" id="PF00583">
    <property type="entry name" value="Acetyltransf_1"/>
    <property type="match status" value="1"/>
</dbReference>
<dbReference type="InterPro" id="IPR050832">
    <property type="entry name" value="Bact_Acetyltransf"/>
</dbReference>
<dbReference type="GO" id="GO:0008080">
    <property type="term" value="F:N-acetyltransferase activity"/>
    <property type="evidence" value="ECO:0007669"/>
    <property type="project" value="InterPro"/>
</dbReference>
<name>A0A496PLV4_9MICC</name>
<evidence type="ECO:0000313" key="6">
    <source>
        <dbReference type="Proteomes" id="UP000273119"/>
    </source>
</evidence>
<dbReference type="CDD" id="cd04301">
    <property type="entry name" value="NAT_SF"/>
    <property type="match status" value="1"/>
</dbReference>
<evidence type="ECO:0000313" key="5">
    <source>
        <dbReference type="EMBL" id="RKW71505.1"/>
    </source>
</evidence>
<dbReference type="AlphaFoldDB" id="A0A496PLV4"/>
<dbReference type="SUPFAM" id="SSF55729">
    <property type="entry name" value="Acyl-CoA N-acyltransferases (Nat)"/>
    <property type="match status" value="1"/>
</dbReference>
<keyword evidence="1 5" id="KW-0808">Transferase</keyword>
<gene>
    <name evidence="5" type="primary">rimI</name>
    <name evidence="5" type="ORF">DWQ67_01270</name>
</gene>
<reference evidence="5 6" key="1">
    <citation type="submission" date="2018-07" db="EMBL/GenBank/DDBJ databases">
        <title>Arthrobacter sp. nov., isolated from raw cow's milk with high bacterial count.</title>
        <authorList>
            <person name="Hahne J."/>
            <person name="Isele D."/>
            <person name="Lipski A."/>
        </authorList>
    </citation>
    <scope>NUCLEOTIDE SEQUENCE [LARGE SCALE GENOMIC DNA]</scope>
    <source>
        <strain evidence="5 6">JZ R-183</strain>
    </source>
</reference>
<dbReference type="InterPro" id="IPR006464">
    <property type="entry name" value="AcTrfase_RimI/Ard1"/>
</dbReference>
<evidence type="ECO:0000259" key="4">
    <source>
        <dbReference type="PROSITE" id="PS51186"/>
    </source>
</evidence>
<sequence length="201" mass="21717">MSPHAPGPAHLPDAPASDLEKAPAGYTITTLGPEHVPALHALETVLFPLDAWPEQMFREELAHPEWRRYWGVRTATGELVGYCGAQYSPRLADVQTIGVLAAHEGHGLGSFLLRLMVERASAWGATDLLLEVRQDNPRAQALYVRHGFETIHTRKGYYNDGTDALIMQRALGGSDSGRGDVHGDVQGNGHSGPVPAEGEQA</sequence>
<dbReference type="Gene3D" id="3.40.630.30">
    <property type="match status" value="1"/>
</dbReference>
<dbReference type="InterPro" id="IPR000182">
    <property type="entry name" value="GNAT_dom"/>
</dbReference>
<dbReference type="NCBIfam" id="TIGR01575">
    <property type="entry name" value="rimI"/>
    <property type="match status" value="1"/>
</dbReference>
<feature type="domain" description="N-acetyltransferase" evidence="4">
    <location>
        <begin position="26"/>
        <end position="172"/>
    </location>
</feature>
<accession>A0A496PLV4</accession>
<proteinExistence type="predicted"/>
<evidence type="ECO:0000256" key="2">
    <source>
        <dbReference type="ARBA" id="ARBA00023315"/>
    </source>
</evidence>
<keyword evidence="6" id="KW-1185">Reference proteome</keyword>
<comment type="caution">
    <text evidence="5">The sequence shown here is derived from an EMBL/GenBank/DDBJ whole genome shotgun (WGS) entry which is preliminary data.</text>
</comment>
<organism evidence="5 6">
    <name type="scientific">Galactobacter caseinivorans</name>
    <dbReference type="NCBI Taxonomy" id="2676123"/>
    <lineage>
        <taxon>Bacteria</taxon>
        <taxon>Bacillati</taxon>
        <taxon>Actinomycetota</taxon>
        <taxon>Actinomycetes</taxon>
        <taxon>Micrococcales</taxon>
        <taxon>Micrococcaceae</taxon>
        <taxon>Galactobacter</taxon>
    </lineage>
</organism>
<evidence type="ECO:0000256" key="3">
    <source>
        <dbReference type="SAM" id="MobiDB-lite"/>
    </source>
</evidence>
<dbReference type="PANTHER" id="PTHR43877">
    <property type="entry name" value="AMINOALKYLPHOSPHONATE N-ACETYLTRANSFERASE-RELATED-RELATED"/>
    <property type="match status" value="1"/>
</dbReference>
<dbReference type="InterPro" id="IPR016181">
    <property type="entry name" value="Acyl_CoA_acyltransferase"/>
</dbReference>
<dbReference type="EMBL" id="QQXL01000001">
    <property type="protein sequence ID" value="RKW71505.1"/>
    <property type="molecule type" value="Genomic_DNA"/>
</dbReference>
<dbReference type="Proteomes" id="UP000273119">
    <property type="component" value="Unassembled WGS sequence"/>
</dbReference>
<feature type="region of interest" description="Disordered" evidence="3">
    <location>
        <begin position="176"/>
        <end position="201"/>
    </location>
</feature>
<evidence type="ECO:0000256" key="1">
    <source>
        <dbReference type="ARBA" id="ARBA00022679"/>
    </source>
</evidence>